<dbReference type="HOGENOM" id="CLU_660281_0_0_11"/>
<dbReference type="RefSeq" id="WP_011208080.1">
    <property type="nucleotide sequence ID" value="NC_006361.1"/>
</dbReference>
<evidence type="ECO:0000313" key="1">
    <source>
        <dbReference type="EMBL" id="BAD56395.1"/>
    </source>
</evidence>
<dbReference type="GeneID" id="61136686"/>
<dbReference type="EMBL" id="AP006618">
    <property type="protein sequence ID" value="BAD56395.1"/>
    <property type="molecule type" value="Genomic_DNA"/>
</dbReference>
<protein>
    <submittedName>
        <fullName evidence="1">Uncharacterized protein</fullName>
    </submittedName>
</protein>
<keyword evidence="2" id="KW-1185">Reference proteome</keyword>
<proteinExistence type="predicted"/>
<organism evidence="1 2">
    <name type="scientific">Nocardia farcinica (strain IFM 10152)</name>
    <dbReference type="NCBI Taxonomy" id="247156"/>
    <lineage>
        <taxon>Bacteria</taxon>
        <taxon>Bacillati</taxon>
        <taxon>Actinomycetota</taxon>
        <taxon>Actinomycetes</taxon>
        <taxon>Mycobacteriales</taxon>
        <taxon>Nocardiaceae</taxon>
        <taxon>Nocardia</taxon>
    </lineage>
</organism>
<dbReference type="KEGG" id="nfa:NFA_15500"/>
<evidence type="ECO:0000313" key="2">
    <source>
        <dbReference type="Proteomes" id="UP000006820"/>
    </source>
</evidence>
<dbReference type="STRING" id="247156.NFA_15500"/>
<accession>Q5YZJ6</accession>
<reference evidence="1 2" key="1">
    <citation type="journal article" date="2004" name="Proc. Natl. Acad. Sci. U.S.A.">
        <title>The complete genomic sequence of Nocardia farcinica IFM 10152.</title>
        <authorList>
            <person name="Ishikawa J."/>
            <person name="Yamashita A."/>
            <person name="Mikami Y."/>
            <person name="Hoshino Y."/>
            <person name="Kurita H."/>
            <person name="Hotta K."/>
            <person name="Shiba T."/>
            <person name="Hattori M."/>
        </authorList>
    </citation>
    <scope>NUCLEOTIDE SEQUENCE [LARGE SCALE GENOMIC DNA]</scope>
    <source>
        <strain evidence="1 2">IFM 10152</strain>
    </source>
</reference>
<dbReference type="eggNOG" id="ENOG5031YY4">
    <property type="taxonomic scope" value="Bacteria"/>
</dbReference>
<name>Q5YZJ6_NOCFA</name>
<dbReference type="OrthoDB" id="4485979at2"/>
<dbReference type="Proteomes" id="UP000006820">
    <property type="component" value="Chromosome"/>
</dbReference>
<gene>
    <name evidence="1" type="ordered locus">NFA_15500</name>
</gene>
<sequence>MSFLLRRNLPWAWAGWRDLDAEHARPDENPIKPPWKRTNPNRSVVLTNNEVRIAAGTDTIFQMTGVSYEQMALTNNWGVEFDLNIDGNIIQQQFFAAVISSSWARVSFTDLIGLPMVCVFRNAASAVNSFRVLLMPDAATIQTLASTADYSGLQNRTWYRLKILISLDHLVRVFYNDTMLLQYWLPNALAAGPNRRALNFINSTSAVSQQRNFRLGDYAPDYQILRPSQWAEIFADDFNRPDGAVGNGWTQFGVNAEIRSGSWTTIGTTNGNRAILRNSGNVNGVQRVEGILGGFIDPTTGYSSLIVRGNAEGTLGLIGTFADNDLRIARYTSILSGGTVEAVTYVTTADYGILDNNLPVAFCANGQFAWLEIDGEVVLLCEITNGPTGSWMGARVQRDGVNSASWNSIRLMEAAL</sequence>
<dbReference type="AlphaFoldDB" id="Q5YZJ6"/>